<keyword evidence="5 9" id="KW-0418">Kinase</keyword>
<dbReference type="GO" id="GO:0043123">
    <property type="term" value="P:positive regulation of canonical NF-kappaB signal transduction"/>
    <property type="evidence" value="ECO:0007669"/>
    <property type="project" value="TreeGrafter"/>
</dbReference>
<feature type="domain" description="Protein kinase" evidence="8">
    <location>
        <begin position="19"/>
        <end position="317"/>
    </location>
</feature>
<evidence type="ECO:0000256" key="7">
    <source>
        <dbReference type="PROSITE-ProRule" id="PRU10141"/>
    </source>
</evidence>
<dbReference type="SUPFAM" id="SSF56112">
    <property type="entry name" value="Protein kinase-like (PK-like)"/>
    <property type="match status" value="1"/>
</dbReference>
<evidence type="ECO:0000256" key="3">
    <source>
        <dbReference type="ARBA" id="ARBA00022679"/>
    </source>
</evidence>
<dbReference type="Gene3D" id="1.10.510.10">
    <property type="entry name" value="Transferase(Phosphotransferase) domain 1"/>
    <property type="match status" value="1"/>
</dbReference>
<keyword evidence="6 7" id="KW-0067">ATP-binding</keyword>
<keyword evidence="10" id="KW-1185">Reference proteome</keyword>
<keyword evidence="2" id="KW-0723">Serine/threonine-protein kinase</keyword>
<protein>
    <submittedName>
        <fullName evidence="9">Mitogen-activated protein kinase kinase kinase 7</fullName>
    </submittedName>
</protein>
<dbReference type="Gene3D" id="3.30.200.20">
    <property type="entry name" value="Phosphorylase Kinase, domain 1"/>
    <property type="match status" value="1"/>
</dbReference>
<evidence type="ECO:0000256" key="2">
    <source>
        <dbReference type="ARBA" id="ARBA00022527"/>
    </source>
</evidence>
<evidence type="ECO:0000256" key="4">
    <source>
        <dbReference type="ARBA" id="ARBA00022741"/>
    </source>
</evidence>
<keyword evidence="3" id="KW-0808">Transferase</keyword>
<dbReference type="EMBL" id="MTYJ01000425">
    <property type="protein sequence ID" value="OWA54576.1"/>
    <property type="molecule type" value="Genomic_DNA"/>
</dbReference>
<dbReference type="AlphaFoldDB" id="A0A9X6RPB9"/>
<dbReference type="PANTHER" id="PTHR46716">
    <property type="entry name" value="MITOGEN-ACTIVATED PROTEIN KINASE KINASE KINASE 7"/>
    <property type="match status" value="1"/>
</dbReference>
<reference evidence="10" key="1">
    <citation type="submission" date="2017-01" db="EMBL/GenBank/DDBJ databases">
        <title>Comparative genomics of anhydrobiosis in the tardigrade Hypsibius dujardini.</title>
        <authorList>
            <person name="Yoshida Y."/>
            <person name="Koutsovoulos G."/>
            <person name="Laetsch D."/>
            <person name="Stevens L."/>
            <person name="Kumar S."/>
            <person name="Horikawa D."/>
            <person name="Ishino K."/>
            <person name="Komine S."/>
            <person name="Tomita M."/>
            <person name="Blaxter M."/>
            <person name="Arakawa K."/>
        </authorList>
    </citation>
    <scope>NUCLEOTIDE SEQUENCE [LARGE SCALE GENOMIC DNA]</scope>
    <source>
        <strain evidence="10">Z151</strain>
    </source>
</reference>
<evidence type="ECO:0000256" key="5">
    <source>
        <dbReference type="ARBA" id="ARBA00022777"/>
    </source>
</evidence>
<evidence type="ECO:0000313" key="10">
    <source>
        <dbReference type="Proteomes" id="UP000192578"/>
    </source>
</evidence>
<sequence length="804" mass="89297">MSASLSEDEQEALLDANDITIGRFIGVGGFGYVCQGTYRGDTVAVKVIREAAQTNSDQGELYWRETRNLVRATKRRDDGQSTCPNVVRLIGYYSHPGEMCLVMEYADNGSLKSYIHGEPRKDYTWTRVKKWMEDIFAGVSQIHLLDIVHRDLNPKNILLFNNFNDCKICDLGAATDCASTTIALTANMGTFEYMAPEVVEGTEESGQFTLAPFRTKISKYSNKSDIFSLGVIIWEILSCREPYFHLKKSDVAVGNICSGQRQTTQYDFLVKVKNGERPQRLKNCPTLLDDMQRRCWDISRELRPSVVDLIGQLKKFSEDYAANKCNFATLPLAIIPADVTHLHKRLVQSFRPLLNFPASTRAAFRQILSEKMKDSYENASDFLRTSAPDLHAAISSFLQNCHAQVPSQVAIPSLEAASLNCSSAASEILEKLNGLCSQQRPWNSAVTPLVVQFILMSALELKQSQDPERMLQNLEAIICIPDLCDIMSVTVALIETAAIDQLERRDGPELPWTPMEPTAVAETWIAVDLAPITSVLDGQESNRFLFSSWVWKLYGLMTLDIPGFLQANRLATFLQFCQTGVTDTRAVMSQRVVSAKLLEAFLLTDTSKALVPAAVQLVVQSFAGEAVHESLKIRLGFVLLAAVYSATEETVSGIALEGTDRAAELYQLMTWACKRVSSVHELKLGALGLLCLLKNAGTNATTVDEHQVQRALCVARQSLLLALLQVLETTQAVHTGEQIAVAQPNEVDRLAVEGFAINRDVFAEFEEFVSGSETIEPVKARVDAILNYISECRLMDELDNLEKL</sequence>
<organism evidence="9 10">
    <name type="scientific">Hypsibius exemplaris</name>
    <name type="common">Freshwater tardigrade</name>
    <dbReference type="NCBI Taxonomy" id="2072580"/>
    <lineage>
        <taxon>Eukaryota</taxon>
        <taxon>Metazoa</taxon>
        <taxon>Ecdysozoa</taxon>
        <taxon>Tardigrada</taxon>
        <taxon>Eutardigrada</taxon>
        <taxon>Parachela</taxon>
        <taxon>Hypsibioidea</taxon>
        <taxon>Hypsibiidae</taxon>
        <taxon>Hypsibius</taxon>
    </lineage>
</organism>
<dbReference type="InterPro" id="IPR017441">
    <property type="entry name" value="Protein_kinase_ATP_BS"/>
</dbReference>
<evidence type="ECO:0000259" key="8">
    <source>
        <dbReference type="PROSITE" id="PS50011"/>
    </source>
</evidence>
<evidence type="ECO:0000256" key="6">
    <source>
        <dbReference type="ARBA" id="ARBA00022840"/>
    </source>
</evidence>
<dbReference type="GO" id="GO:0004709">
    <property type="term" value="F:MAP kinase kinase kinase activity"/>
    <property type="evidence" value="ECO:0007669"/>
    <property type="project" value="TreeGrafter"/>
</dbReference>
<dbReference type="PROSITE" id="PS00107">
    <property type="entry name" value="PROTEIN_KINASE_ATP"/>
    <property type="match status" value="1"/>
</dbReference>
<dbReference type="Proteomes" id="UP000192578">
    <property type="component" value="Unassembled WGS sequence"/>
</dbReference>
<evidence type="ECO:0000256" key="1">
    <source>
        <dbReference type="ARBA" id="ARBA00006529"/>
    </source>
</evidence>
<dbReference type="GO" id="GO:0006955">
    <property type="term" value="P:immune response"/>
    <property type="evidence" value="ECO:0007669"/>
    <property type="project" value="TreeGrafter"/>
</dbReference>
<name>A0A9X6RPB9_HYPEX</name>
<accession>A0A9X6RPB9</accession>
<dbReference type="GO" id="GO:0005524">
    <property type="term" value="F:ATP binding"/>
    <property type="evidence" value="ECO:0007669"/>
    <property type="project" value="UniProtKB-UniRule"/>
</dbReference>
<proteinExistence type="inferred from homology"/>
<gene>
    <name evidence="9" type="ORF">BV898_18976</name>
</gene>
<keyword evidence="4 7" id="KW-0547">Nucleotide-binding</keyword>
<comment type="caution">
    <text evidence="9">The sequence shown here is derived from an EMBL/GenBank/DDBJ whole genome shotgun (WGS) entry which is preliminary data.</text>
</comment>
<dbReference type="InterPro" id="IPR011009">
    <property type="entry name" value="Kinase-like_dom_sf"/>
</dbReference>
<evidence type="ECO:0000313" key="9">
    <source>
        <dbReference type="EMBL" id="OWA54576.1"/>
    </source>
</evidence>
<dbReference type="Pfam" id="PF00069">
    <property type="entry name" value="Pkinase"/>
    <property type="match status" value="1"/>
</dbReference>
<dbReference type="PROSITE" id="PS50011">
    <property type="entry name" value="PROTEIN_KINASE_DOM"/>
    <property type="match status" value="1"/>
</dbReference>
<dbReference type="PANTHER" id="PTHR46716:SF1">
    <property type="entry name" value="MITOGEN-ACTIVATED PROTEIN KINASE KINASE KINASE 7"/>
    <property type="match status" value="1"/>
</dbReference>
<comment type="similarity">
    <text evidence="1">Belongs to the protein kinase superfamily. STE Ser/Thr protein kinase family. MAP kinase kinase kinase subfamily.</text>
</comment>
<feature type="binding site" evidence="7">
    <location>
        <position position="46"/>
    </location>
    <ligand>
        <name>ATP</name>
        <dbReference type="ChEBI" id="CHEBI:30616"/>
    </ligand>
</feature>
<dbReference type="InterPro" id="IPR000719">
    <property type="entry name" value="Prot_kinase_dom"/>
</dbReference>
<dbReference type="GO" id="GO:0007254">
    <property type="term" value="P:JNK cascade"/>
    <property type="evidence" value="ECO:0007669"/>
    <property type="project" value="TreeGrafter"/>
</dbReference>
<dbReference type="OrthoDB" id="339325at2759"/>